<dbReference type="UniPathway" id="UPA00219"/>
<dbReference type="EC" id="2.4.99.28" evidence="10"/>
<comment type="similarity">
    <text evidence="3">In the N-terminal section; belongs to the glycosyltransferase 51 family.</text>
</comment>
<comment type="pathway">
    <text evidence="1">Cell wall biogenesis; peptidoglycan biosynthesis.</text>
</comment>
<dbReference type="PANTHER" id="PTHR32282:SF15">
    <property type="entry name" value="PENICILLIN-BINDING PROTEIN 1C"/>
    <property type="match status" value="1"/>
</dbReference>
<dbReference type="InterPro" id="IPR009647">
    <property type="entry name" value="PBP_C"/>
</dbReference>
<evidence type="ECO:0000259" key="15">
    <source>
        <dbReference type="Pfam" id="PF06832"/>
    </source>
</evidence>
<dbReference type="InterPro" id="IPR036950">
    <property type="entry name" value="PBP_transglycosylase"/>
</dbReference>
<comment type="caution">
    <text evidence="16">The sequence shown here is derived from an EMBL/GenBank/DDBJ whole genome shotgun (WGS) entry which is preliminary data.</text>
</comment>
<evidence type="ECO:0000256" key="8">
    <source>
        <dbReference type="ARBA" id="ARBA00022801"/>
    </source>
</evidence>
<feature type="region of interest" description="Disordered" evidence="12">
    <location>
        <begin position="791"/>
        <end position="842"/>
    </location>
</feature>
<dbReference type="NCBIfam" id="TIGR02073">
    <property type="entry name" value="PBP_1c"/>
    <property type="match status" value="1"/>
</dbReference>
<feature type="domain" description="Penicillin-binding protein transpeptidase" evidence="13">
    <location>
        <begin position="305"/>
        <end position="521"/>
    </location>
</feature>
<gene>
    <name evidence="16" type="primary">pbpC</name>
    <name evidence="16" type="ORF">FQY79_01010</name>
</gene>
<evidence type="ECO:0000256" key="12">
    <source>
        <dbReference type="SAM" id="MobiDB-lite"/>
    </source>
</evidence>
<evidence type="ECO:0000256" key="5">
    <source>
        <dbReference type="ARBA" id="ARBA00022670"/>
    </source>
</evidence>
<dbReference type="GO" id="GO:0004180">
    <property type="term" value="F:carboxypeptidase activity"/>
    <property type="evidence" value="ECO:0007669"/>
    <property type="project" value="UniProtKB-KW"/>
</dbReference>
<evidence type="ECO:0000256" key="11">
    <source>
        <dbReference type="ARBA" id="ARBA00049902"/>
    </source>
</evidence>
<dbReference type="AlphaFoldDB" id="A0A5C5U8C2"/>
<dbReference type="InterPro" id="IPR023346">
    <property type="entry name" value="Lysozyme-like_dom_sf"/>
</dbReference>
<dbReference type="InterPro" id="IPR011815">
    <property type="entry name" value="PBP_1c"/>
</dbReference>
<dbReference type="Gene3D" id="3.40.710.10">
    <property type="entry name" value="DD-peptidase/beta-lactamase superfamily"/>
    <property type="match status" value="1"/>
</dbReference>
<dbReference type="Proteomes" id="UP000315949">
    <property type="component" value="Unassembled WGS sequence"/>
</dbReference>
<evidence type="ECO:0000259" key="13">
    <source>
        <dbReference type="Pfam" id="PF00905"/>
    </source>
</evidence>
<dbReference type="FunFam" id="3.40.710.10:FF:000021">
    <property type="entry name" value="Penicillin-binding protein 1C"/>
    <property type="match status" value="1"/>
</dbReference>
<evidence type="ECO:0000256" key="1">
    <source>
        <dbReference type="ARBA" id="ARBA00004752"/>
    </source>
</evidence>
<keyword evidence="6" id="KW-0328">Glycosyltransferase</keyword>
<dbReference type="PANTHER" id="PTHR32282">
    <property type="entry name" value="BINDING PROTEIN TRANSPEPTIDASE, PUTATIVE-RELATED"/>
    <property type="match status" value="1"/>
</dbReference>
<dbReference type="Pfam" id="PF00912">
    <property type="entry name" value="Transgly"/>
    <property type="match status" value="1"/>
</dbReference>
<keyword evidence="5" id="KW-0645">Protease</keyword>
<evidence type="ECO:0000256" key="10">
    <source>
        <dbReference type="ARBA" id="ARBA00044770"/>
    </source>
</evidence>
<evidence type="ECO:0000256" key="6">
    <source>
        <dbReference type="ARBA" id="ARBA00022676"/>
    </source>
</evidence>
<dbReference type="Pfam" id="PF00905">
    <property type="entry name" value="Transpeptidase"/>
    <property type="match status" value="1"/>
</dbReference>
<sequence length="842" mass="90286">MAALKRLLPWLRWGTVALLLGLLALDLAFPPRLPGARDTSTMVVAADGTPLRAFADSEGVWRLPARRESVSPLYVQALLAYEDRWFDRHPGVNPYALLRAGWQWARGGRIVSGGSTLTMQVARILDRRPGATRSLPGKLVQVLRALQLEACLSKDQILALYLERAPFGGTIEGVEAASWAYLGKPAARLSHAEAALLVVLPQAPSRLRPDRHPEAAQAARDKVLERMAALGVWTPEQVREAKVEAVVARRLRPPLSAPLLAQRLRAARPREERIATTLDAGLQRTLEARVEAYFSGLPERTSAALLVVDNTTMEARAYVGSLDLADRSRLGHVDMVRAWRSPGSTLKPFVYGMALDDGLIHSHSLLVDAPQSFGGYRPGNFDAVFNGPVTAATALQRSLNVPAVDLLDRIGPARFAARLVHAGIELRFPRGASPNLALVLGGTGARLEDLVGAHAALHRDGLAGRVRYTPDDPLIERRLLSPGAAWIVREILESNPRPGEREGMFDVARRPRVAWKTGTSYGFRDAWALGGTRRYTVGVWVGRPDGTPLPGQYGALTALPLLFEVVDSLPRGPGDGAPVPPPPSVEKREVCWPLGTAIESQPPELCQRRFEAWVLDRVVPPTLAEREARAWSAGIERFEVDAATGLRLSAHCRRPHVARPAMVARWPALASPWLPASTRRASTLPPLSPDCADDGRGAVATLRIEGLADGAVLARPPGSARGIRVSLRAVGTDAPVQWLLDGRRIATTRGANPFVHVFDAAGTHRLTALADTGAWTSIGFRVLVPDTGGGAAGGGDDAGARPSAPAPARVQPPSASSTCSALETLNSPGASTNRCLTTPSSA</sequence>
<feature type="compositionally biased region" description="Low complexity" evidence="12">
    <location>
        <begin position="800"/>
        <end position="817"/>
    </location>
</feature>
<name>A0A5C5U8C2_9GAMM</name>
<reference evidence="16 17" key="1">
    <citation type="submission" date="2019-07" db="EMBL/GenBank/DDBJ databases">
        <title>Luteimonas sp. YD-1 nov., isolated from acidic soil.</title>
        <authorList>
            <person name="Zhou J."/>
        </authorList>
    </citation>
    <scope>NUCLEOTIDE SEQUENCE [LARGE SCALE GENOMIC DNA]</scope>
    <source>
        <strain evidence="16 17">YD-1</strain>
    </source>
</reference>
<dbReference type="GO" id="GO:0006508">
    <property type="term" value="P:proteolysis"/>
    <property type="evidence" value="ECO:0007669"/>
    <property type="project" value="UniProtKB-KW"/>
</dbReference>
<keyword evidence="8" id="KW-0378">Hydrolase</keyword>
<dbReference type="InterPro" id="IPR001264">
    <property type="entry name" value="Glyco_trans_51"/>
</dbReference>
<comment type="catalytic activity">
    <reaction evidence="11">
        <text>[GlcNAc-(1-&gt;4)-Mur2Ac(oyl-L-Ala-gamma-D-Glu-L-Lys-D-Ala-D-Ala)](n)-di-trans,octa-cis-undecaprenyl diphosphate + beta-D-GlcNAc-(1-&gt;4)-Mur2Ac(oyl-L-Ala-gamma-D-Glu-L-Lys-D-Ala-D-Ala)-di-trans,octa-cis-undecaprenyl diphosphate = [GlcNAc-(1-&gt;4)-Mur2Ac(oyl-L-Ala-gamma-D-Glu-L-Lys-D-Ala-D-Ala)](n+1)-di-trans,octa-cis-undecaprenyl diphosphate + di-trans,octa-cis-undecaprenyl diphosphate + H(+)</text>
        <dbReference type="Rhea" id="RHEA:23708"/>
        <dbReference type="Rhea" id="RHEA-COMP:9602"/>
        <dbReference type="Rhea" id="RHEA-COMP:9603"/>
        <dbReference type="ChEBI" id="CHEBI:15378"/>
        <dbReference type="ChEBI" id="CHEBI:58405"/>
        <dbReference type="ChEBI" id="CHEBI:60033"/>
        <dbReference type="ChEBI" id="CHEBI:78435"/>
        <dbReference type="EC" id="2.4.99.28"/>
    </reaction>
</comment>
<evidence type="ECO:0000256" key="9">
    <source>
        <dbReference type="ARBA" id="ARBA00023268"/>
    </source>
</evidence>
<feature type="domain" description="Penicillin-binding C-terminal" evidence="15">
    <location>
        <begin position="700"/>
        <end position="780"/>
    </location>
</feature>
<proteinExistence type="inferred from homology"/>
<evidence type="ECO:0000313" key="17">
    <source>
        <dbReference type="Proteomes" id="UP000315949"/>
    </source>
</evidence>
<dbReference type="SUPFAM" id="SSF56601">
    <property type="entry name" value="beta-lactamase/transpeptidase-like"/>
    <property type="match status" value="1"/>
</dbReference>
<dbReference type="GO" id="GO:0008658">
    <property type="term" value="F:penicillin binding"/>
    <property type="evidence" value="ECO:0007669"/>
    <property type="project" value="InterPro"/>
</dbReference>
<evidence type="ECO:0000259" key="14">
    <source>
        <dbReference type="Pfam" id="PF00912"/>
    </source>
</evidence>
<dbReference type="Gene3D" id="1.10.3810.10">
    <property type="entry name" value="Biosynthetic peptidoglycan transglycosylase-like"/>
    <property type="match status" value="1"/>
</dbReference>
<evidence type="ECO:0000313" key="16">
    <source>
        <dbReference type="EMBL" id="TWT21745.1"/>
    </source>
</evidence>
<dbReference type="EMBL" id="VOHE01000001">
    <property type="protein sequence ID" value="TWT21745.1"/>
    <property type="molecule type" value="Genomic_DNA"/>
</dbReference>
<dbReference type="InterPro" id="IPR012338">
    <property type="entry name" value="Beta-lactam/transpept-like"/>
</dbReference>
<keyword evidence="7" id="KW-0808">Transferase</keyword>
<dbReference type="InterPro" id="IPR001460">
    <property type="entry name" value="PCN-bd_Tpept"/>
</dbReference>
<dbReference type="InterPro" id="IPR050396">
    <property type="entry name" value="Glycosyltr_51/Transpeptidase"/>
</dbReference>
<accession>A0A5C5U8C2</accession>
<keyword evidence="17" id="KW-1185">Reference proteome</keyword>
<evidence type="ECO:0000256" key="4">
    <source>
        <dbReference type="ARBA" id="ARBA00022645"/>
    </source>
</evidence>
<keyword evidence="4" id="KW-0121">Carboxypeptidase</keyword>
<keyword evidence="9" id="KW-0511">Multifunctional enzyme</keyword>
<evidence type="ECO:0000256" key="7">
    <source>
        <dbReference type="ARBA" id="ARBA00022679"/>
    </source>
</evidence>
<feature type="compositionally biased region" description="Polar residues" evidence="12">
    <location>
        <begin position="818"/>
        <end position="842"/>
    </location>
</feature>
<comment type="similarity">
    <text evidence="2">In the C-terminal section; belongs to the transpeptidase family.</text>
</comment>
<evidence type="ECO:0000256" key="3">
    <source>
        <dbReference type="ARBA" id="ARBA00007739"/>
    </source>
</evidence>
<protein>
    <recommendedName>
        <fullName evidence="10">peptidoglycan glycosyltransferase</fullName>
        <ecNumber evidence="10">2.4.99.28</ecNumber>
    </recommendedName>
</protein>
<dbReference type="SUPFAM" id="SSF53955">
    <property type="entry name" value="Lysozyme-like"/>
    <property type="match status" value="1"/>
</dbReference>
<feature type="domain" description="Glycosyl transferase family 51" evidence="14">
    <location>
        <begin position="51"/>
        <end position="227"/>
    </location>
</feature>
<dbReference type="OrthoDB" id="9766909at2"/>
<dbReference type="GO" id="GO:0030288">
    <property type="term" value="C:outer membrane-bounded periplasmic space"/>
    <property type="evidence" value="ECO:0007669"/>
    <property type="project" value="TreeGrafter"/>
</dbReference>
<evidence type="ECO:0000256" key="2">
    <source>
        <dbReference type="ARBA" id="ARBA00007090"/>
    </source>
</evidence>
<dbReference type="GO" id="GO:0008955">
    <property type="term" value="F:peptidoglycan glycosyltransferase activity"/>
    <property type="evidence" value="ECO:0007669"/>
    <property type="project" value="UniProtKB-EC"/>
</dbReference>
<dbReference type="GO" id="GO:0009252">
    <property type="term" value="P:peptidoglycan biosynthetic process"/>
    <property type="evidence" value="ECO:0007669"/>
    <property type="project" value="UniProtKB-UniPathway"/>
</dbReference>
<organism evidence="16 17">
    <name type="scientific">Luteimonas wenzhouensis</name>
    <dbReference type="NCBI Taxonomy" id="2599615"/>
    <lineage>
        <taxon>Bacteria</taxon>
        <taxon>Pseudomonadati</taxon>
        <taxon>Pseudomonadota</taxon>
        <taxon>Gammaproteobacteria</taxon>
        <taxon>Lysobacterales</taxon>
        <taxon>Lysobacteraceae</taxon>
        <taxon>Luteimonas</taxon>
    </lineage>
</organism>
<dbReference type="Pfam" id="PF06832">
    <property type="entry name" value="BiPBP_C"/>
    <property type="match status" value="1"/>
</dbReference>